<dbReference type="GeneID" id="61908104"/>
<feature type="domain" description="SnoaL-like" evidence="1">
    <location>
        <begin position="8"/>
        <end position="105"/>
    </location>
</feature>
<reference evidence="2 4" key="1">
    <citation type="submission" date="2015-03" db="EMBL/GenBank/DDBJ databases">
        <authorList>
            <person name="Murphy D."/>
        </authorList>
    </citation>
    <scope>NUCLEOTIDE SEQUENCE [LARGE SCALE GENOMIC DNA]</scope>
    <source>
        <strain evidence="2 4">FCF326</strain>
    </source>
</reference>
<dbReference type="Pfam" id="PF12680">
    <property type="entry name" value="SnoaL_2"/>
    <property type="match status" value="1"/>
</dbReference>
<keyword evidence="5" id="KW-1185">Reference proteome</keyword>
<dbReference type="EMBL" id="CPYI01000002">
    <property type="protein sequence ID" value="CNE22785.1"/>
    <property type="molecule type" value="Genomic_DNA"/>
</dbReference>
<evidence type="ECO:0000259" key="1">
    <source>
        <dbReference type="Pfam" id="PF12680"/>
    </source>
</evidence>
<name>A0A0T9KR87_YERKR</name>
<protein>
    <submittedName>
        <fullName evidence="3">Steroid delta-isomerase</fullName>
    </submittedName>
    <submittedName>
        <fullName evidence="2">Uncharacterized conserved protein</fullName>
    </submittedName>
</protein>
<dbReference type="Proteomes" id="UP000195840">
    <property type="component" value="Unassembled WGS sequence"/>
</dbReference>
<evidence type="ECO:0000313" key="2">
    <source>
        <dbReference type="EMBL" id="CNE22785.1"/>
    </source>
</evidence>
<proteinExistence type="predicted"/>
<dbReference type="SUPFAM" id="SSF54427">
    <property type="entry name" value="NTF2-like"/>
    <property type="match status" value="1"/>
</dbReference>
<dbReference type="Proteomes" id="UP000045824">
    <property type="component" value="Unassembled WGS sequence"/>
</dbReference>
<gene>
    <name evidence="3" type="ORF">CBW52_14615</name>
    <name evidence="2" type="ORF">ERS008491_00733</name>
</gene>
<evidence type="ECO:0000313" key="4">
    <source>
        <dbReference type="Proteomes" id="UP000045824"/>
    </source>
</evidence>
<dbReference type="EMBL" id="NHOG01000017">
    <property type="protein sequence ID" value="OVZ79494.1"/>
    <property type="molecule type" value="Genomic_DNA"/>
</dbReference>
<evidence type="ECO:0000313" key="3">
    <source>
        <dbReference type="EMBL" id="OVZ79494.1"/>
    </source>
</evidence>
<accession>A0A0T9KR87</accession>
<reference evidence="3 5" key="2">
    <citation type="submission" date="2017-05" db="EMBL/GenBank/DDBJ databases">
        <title>Whole genome sequencing of Yersinia kristensenii.</title>
        <authorList>
            <person name="Campioni F."/>
        </authorList>
    </citation>
    <scope>NUCLEOTIDE SEQUENCE [LARGE SCALE GENOMIC DNA]</scope>
    <source>
        <strain evidence="3 5">CFSAN060538</strain>
    </source>
</reference>
<sequence>MSSALLPVEKQFYAYNQHDLAAFVANFSDSFVAYRMPSTTPSLVGKQQLTEFYRTQRFNIPTLRAELISRSVLGNKVFDLEIIYGLSDEPIESMAVFEVNDSLIVTAWFYFK</sequence>
<dbReference type="OrthoDB" id="9799296at2"/>
<dbReference type="Gene3D" id="3.10.450.50">
    <property type="match status" value="1"/>
</dbReference>
<evidence type="ECO:0000313" key="5">
    <source>
        <dbReference type="Proteomes" id="UP000195840"/>
    </source>
</evidence>
<dbReference type="RefSeq" id="WP_004393287.1">
    <property type="nucleotide sequence ID" value="NZ_CABHXR010000010.1"/>
</dbReference>
<dbReference type="InterPro" id="IPR032710">
    <property type="entry name" value="NTF2-like_dom_sf"/>
</dbReference>
<dbReference type="InterPro" id="IPR037401">
    <property type="entry name" value="SnoaL-like"/>
</dbReference>
<dbReference type="AlphaFoldDB" id="A0A0T9KR87"/>
<organism evidence="2 4">
    <name type="scientific">Yersinia kristensenii</name>
    <dbReference type="NCBI Taxonomy" id="28152"/>
    <lineage>
        <taxon>Bacteria</taxon>
        <taxon>Pseudomonadati</taxon>
        <taxon>Pseudomonadota</taxon>
        <taxon>Gammaproteobacteria</taxon>
        <taxon>Enterobacterales</taxon>
        <taxon>Yersiniaceae</taxon>
        <taxon>Yersinia</taxon>
    </lineage>
</organism>